<evidence type="ECO:0000256" key="3">
    <source>
        <dbReference type="HAMAP-Rule" id="MF_01440"/>
    </source>
</evidence>
<dbReference type="RefSeq" id="WP_183361540.1">
    <property type="nucleotide sequence ID" value="NZ_BLXZ01000005.1"/>
</dbReference>
<dbReference type="Gene3D" id="3.30.1330.200">
    <property type="match status" value="1"/>
</dbReference>
<dbReference type="SUPFAM" id="SSF64438">
    <property type="entry name" value="CNF1/YfiH-like putative cysteine hydrolases"/>
    <property type="match status" value="1"/>
</dbReference>
<dbReference type="Pfam" id="PF03975">
    <property type="entry name" value="CheD"/>
    <property type="match status" value="1"/>
</dbReference>
<comment type="catalytic activity">
    <reaction evidence="3">
        <text>L-glutaminyl-[protein] + H2O = L-glutamyl-[protein] + NH4(+)</text>
        <dbReference type="Rhea" id="RHEA:16441"/>
        <dbReference type="Rhea" id="RHEA-COMP:10207"/>
        <dbReference type="Rhea" id="RHEA-COMP:10208"/>
        <dbReference type="ChEBI" id="CHEBI:15377"/>
        <dbReference type="ChEBI" id="CHEBI:28938"/>
        <dbReference type="ChEBI" id="CHEBI:29973"/>
        <dbReference type="ChEBI" id="CHEBI:30011"/>
        <dbReference type="EC" id="3.5.1.44"/>
    </reaction>
</comment>
<comment type="caution">
    <text evidence="4">The sequence shown here is derived from an EMBL/GenBank/DDBJ whole genome shotgun (WGS) entry which is preliminary data.</text>
</comment>
<keyword evidence="2 3" id="KW-0378">Hydrolase</keyword>
<dbReference type="GO" id="GO:0006935">
    <property type="term" value="P:chemotaxis"/>
    <property type="evidence" value="ECO:0007669"/>
    <property type="project" value="UniProtKB-UniRule"/>
</dbReference>
<name>A0A6V8NBR3_9BACT</name>
<dbReference type="EC" id="3.5.1.44" evidence="3"/>
<evidence type="ECO:0000313" key="4">
    <source>
        <dbReference type="EMBL" id="GFO68983.1"/>
    </source>
</evidence>
<keyword evidence="4" id="KW-0675">Receptor</keyword>
<dbReference type="InterPro" id="IPR005659">
    <property type="entry name" value="Chemorcpt_Glu_NH3ase_CheD"/>
</dbReference>
<dbReference type="InterPro" id="IPR038592">
    <property type="entry name" value="CheD-like_sf"/>
</dbReference>
<dbReference type="PANTHER" id="PTHR35147:SF1">
    <property type="entry name" value="CHEMORECEPTOR GLUTAMINE DEAMIDASE CHED-RELATED"/>
    <property type="match status" value="1"/>
</dbReference>
<dbReference type="GO" id="GO:0050568">
    <property type="term" value="F:protein-glutamine glutaminase activity"/>
    <property type="evidence" value="ECO:0007669"/>
    <property type="project" value="UniProtKB-UniRule"/>
</dbReference>
<sequence length="164" mass="18248">MKKSRDLEMVFLKPGEIVVTGEPLRVTTLLGSCVAVTMYVPRLKVGGICHALLPKCRNDHSDCCREAGKYVRCAIEVMLEELNLHGVLVSEIEGKVFGGSDMFDTVDDRRQSVGMQNIDMARLVLEENGVRVATQDLGGPRGRKIIFNINTGEVFLKRLRKTEV</sequence>
<comment type="function">
    <text evidence="3">Probably deamidates glutamine residues to glutamate on methyl-accepting chemotaxis receptors (MCPs), playing an important role in chemotaxis.</text>
</comment>
<protein>
    <recommendedName>
        <fullName evidence="3">Probable chemoreceptor glutamine deamidase CheD</fullName>
        <ecNumber evidence="3">3.5.1.44</ecNumber>
    </recommendedName>
</protein>
<accession>A0A6V8NBR3</accession>
<organism evidence="4 5">
    <name type="scientific">Geomonas limicola</name>
    <dbReference type="NCBI Taxonomy" id="2740186"/>
    <lineage>
        <taxon>Bacteria</taxon>
        <taxon>Pseudomonadati</taxon>
        <taxon>Thermodesulfobacteriota</taxon>
        <taxon>Desulfuromonadia</taxon>
        <taxon>Geobacterales</taxon>
        <taxon>Geobacteraceae</taxon>
        <taxon>Geomonas</taxon>
    </lineage>
</organism>
<gene>
    <name evidence="4" type="primary">cheD2</name>
    <name evidence="3" type="synonym">cheD</name>
    <name evidence="4" type="ORF">GMLC_25620</name>
</gene>
<dbReference type="InterPro" id="IPR011324">
    <property type="entry name" value="Cytotoxic_necrot_fac-like_cat"/>
</dbReference>
<evidence type="ECO:0000256" key="2">
    <source>
        <dbReference type="ARBA" id="ARBA00022801"/>
    </source>
</evidence>
<evidence type="ECO:0000256" key="1">
    <source>
        <dbReference type="ARBA" id="ARBA00022500"/>
    </source>
</evidence>
<dbReference type="AlphaFoldDB" id="A0A6V8NBR3"/>
<keyword evidence="5" id="KW-1185">Reference proteome</keyword>
<dbReference type="PANTHER" id="PTHR35147">
    <property type="entry name" value="CHEMORECEPTOR GLUTAMINE DEAMIDASE CHED-RELATED"/>
    <property type="match status" value="1"/>
</dbReference>
<proteinExistence type="inferred from homology"/>
<dbReference type="Proteomes" id="UP000587586">
    <property type="component" value="Unassembled WGS sequence"/>
</dbReference>
<dbReference type="CDD" id="cd16352">
    <property type="entry name" value="CheD"/>
    <property type="match status" value="1"/>
</dbReference>
<reference evidence="5" key="1">
    <citation type="submission" date="2020-06" db="EMBL/GenBank/DDBJ databases">
        <title>Draft genomic sequecing of Geomonas sp. Red745.</title>
        <authorList>
            <person name="Itoh H."/>
            <person name="Xu Z.X."/>
            <person name="Ushijima N."/>
            <person name="Masuda Y."/>
            <person name="Shiratori Y."/>
            <person name="Senoo K."/>
        </authorList>
    </citation>
    <scope>NUCLEOTIDE SEQUENCE [LARGE SCALE GENOMIC DNA]</scope>
    <source>
        <strain evidence="5">Red745</strain>
    </source>
</reference>
<comment type="similarity">
    <text evidence="3">Belongs to the CheD family.</text>
</comment>
<keyword evidence="1 3" id="KW-0145">Chemotaxis</keyword>
<dbReference type="EMBL" id="BLXZ01000005">
    <property type="protein sequence ID" value="GFO68983.1"/>
    <property type="molecule type" value="Genomic_DNA"/>
</dbReference>
<evidence type="ECO:0000313" key="5">
    <source>
        <dbReference type="Proteomes" id="UP000587586"/>
    </source>
</evidence>
<dbReference type="HAMAP" id="MF_01440">
    <property type="entry name" value="CheD"/>
    <property type="match status" value="1"/>
</dbReference>